<reference evidence="7" key="2">
    <citation type="submission" date="2015-06" db="UniProtKB">
        <authorList>
            <consortium name="EnsemblMetazoa"/>
        </authorList>
    </citation>
    <scope>IDENTIFICATION</scope>
</reference>
<comment type="subcellular location">
    <subcellularLocation>
        <location evidence="1">Membrane</location>
        <topology evidence="1">Multi-pass membrane protein</topology>
    </subcellularLocation>
</comment>
<dbReference type="AlphaFoldDB" id="T1GQ72"/>
<evidence type="ECO:0000256" key="4">
    <source>
        <dbReference type="ARBA" id="ARBA00022989"/>
    </source>
</evidence>
<dbReference type="HOGENOM" id="CLU_1911907_0_0_1"/>
<keyword evidence="8" id="KW-1185">Reference proteome</keyword>
<evidence type="ECO:0000313" key="7">
    <source>
        <dbReference type="EnsemblMetazoa" id="MESCA005773-PA"/>
    </source>
</evidence>
<sequence length="133" mass="14688">IVFFTALFYLLASSDTKYAPLQIGTYFGFSSGNKLGDALENSISGVLLSMFKCCIFQGLFTWLVHTVLGARVVFLPSALAAILSAAPFLGSYWCALPAFLELWTIHTVQQKMMLTIKHLAQMSTWVVIHQCST</sequence>
<reference evidence="8" key="1">
    <citation type="submission" date="2013-02" db="EMBL/GenBank/DDBJ databases">
        <authorList>
            <person name="Hughes D."/>
        </authorList>
    </citation>
    <scope>NUCLEOTIDE SEQUENCE</scope>
    <source>
        <strain>Durham</strain>
        <strain evidence="8">NC isolate 2 -- Noor lab</strain>
    </source>
</reference>
<dbReference type="EnsemblMetazoa" id="MESCA005773-RA">
    <property type="protein sequence ID" value="MESCA005773-PA"/>
    <property type="gene ID" value="MESCA005773"/>
</dbReference>
<protein>
    <submittedName>
        <fullName evidence="7">Uncharacterized protein</fullName>
    </submittedName>
</protein>
<dbReference type="PANTHER" id="PTHR21716">
    <property type="entry name" value="TRANSMEMBRANE PROTEIN"/>
    <property type="match status" value="1"/>
</dbReference>
<dbReference type="InterPro" id="IPR002549">
    <property type="entry name" value="AI-2E-like"/>
</dbReference>
<keyword evidence="4 6" id="KW-1133">Transmembrane helix</keyword>
<feature type="transmembrane region" description="Helical" evidence="6">
    <location>
        <begin position="38"/>
        <end position="60"/>
    </location>
</feature>
<evidence type="ECO:0000256" key="1">
    <source>
        <dbReference type="ARBA" id="ARBA00004141"/>
    </source>
</evidence>
<dbReference type="Proteomes" id="UP000015102">
    <property type="component" value="Unassembled WGS sequence"/>
</dbReference>
<evidence type="ECO:0000256" key="2">
    <source>
        <dbReference type="ARBA" id="ARBA00009773"/>
    </source>
</evidence>
<organism evidence="7 8">
    <name type="scientific">Megaselia scalaris</name>
    <name type="common">Humpbacked fly</name>
    <name type="synonym">Phora scalaris</name>
    <dbReference type="NCBI Taxonomy" id="36166"/>
    <lineage>
        <taxon>Eukaryota</taxon>
        <taxon>Metazoa</taxon>
        <taxon>Ecdysozoa</taxon>
        <taxon>Arthropoda</taxon>
        <taxon>Hexapoda</taxon>
        <taxon>Insecta</taxon>
        <taxon>Pterygota</taxon>
        <taxon>Neoptera</taxon>
        <taxon>Endopterygota</taxon>
        <taxon>Diptera</taxon>
        <taxon>Brachycera</taxon>
        <taxon>Muscomorpha</taxon>
        <taxon>Platypezoidea</taxon>
        <taxon>Phoridae</taxon>
        <taxon>Megaseliini</taxon>
        <taxon>Megaselia</taxon>
    </lineage>
</organism>
<evidence type="ECO:0000256" key="6">
    <source>
        <dbReference type="SAM" id="Phobius"/>
    </source>
</evidence>
<evidence type="ECO:0000256" key="5">
    <source>
        <dbReference type="ARBA" id="ARBA00023136"/>
    </source>
</evidence>
<dbReference type="PANTHER" id="PTHR21716:SF4">
    <property type="entry name" value="TRANSMEMBRANE PROTEIN 245"/>
    <property type="match status" value="1"/>
</dbReference>
<dbReference type="EMBL" id="CAQQ02147184">
    <property type="status" value="NOT_ANNOTATED_CDS"/>
    <property type="molecule type" value="Genomic_DNA"/>
</dbReference>
<dbReference type="GO" id="GO:0016020">
    <property type="term" value="C:membrane"/>
    <property type="evidence" value="ECO:0007669"/>
    <property type="project" value="UniProtKB-SubCell"/>
</dbReference>
<evidence type="ECO:0000313" key="8">
    <source>
        <dbReference type="Proteomes" id="UP000015102"/>
    </source>
</evidence>
<comment type="similarity">
    <text evidence="2">Belongs to the autoinducer-2 exporter (AI-2E) (TC 2.A.86) family.</text>
</comment>
<feature type="transmembrane region" description="Helical" evidence="6">
    <location>
        <begin position="72"/>
        <end position="93"/>
    </location>
</feature>
<accession>T1GQ72</accession>
<name>T1GQ72_MEGSC</name>
<keyword evidence="5 6" id="KW-0472">Membrane</keyword>
<evidence type="ECO:0000256" key="3">
    <source>
        <dbReference type="ARBA" id="ARBA00022692"/>
    </source>
</evidence>
<proteinExistence type="inferred from homology"/>
<dbReference type="EMBL" id="CAQQ02147185">
    <property type="status" value="NOT_ANNOTATED_CDS"/>
    <property type="molecule type" value="Genomic_DNA"/>
</dbReference>
<keyword evidence="3 6" id="KW-0812">Transmembrane</keyword>